<evidence type="ECO:0000313" key="2">
    <source>
        <dbReference type="Proteomes" id="UP000242662"/>
    </source>
</evidence>
<evidence type="ECO:0000313" key="1">
    <source>
        <dbReference type="EMBL" id="SDC34617.1"/>
    </source>
</evidence>
<dbReference type="AlphaFoldDB" id="A0A1G6KUK8"/>
<protein>
    <recommendedName>
        <fullName evidence="3">DUF177 domain-containing protein</fullName>
    </recommendedName>
</protein>
<keyword evidence="2" id="KW-1185">Reference proteome</keyword>
<dbReference type="InterPro" id="IPR003772">
    <property type="entry name" value="YceD"/>
</dbReference>
<proteinExistence type="predicted"/>
<dbReference type="OrthoDB" id="9790372at2"/>
<dbReference type="STRING" id="1464122.SAMN05421737_107158"/>
<dbReference type="Proteomes" id="UP000242662">
    <property type="component" value="Unassembled WGS sequence"/>
</dbReference>
<sequence>MKWTMQQLQNARVQPLSFEGTEDIATQLCQHKEIRAATPVAFAVTFHARRHVYTCSFTVKGTLTLVCARTLADVSFPFSIDGTAHFVPEGEQPPPTLDEADVYTYTNEDIHLLPAICERIFLEIPIQVYADHPSEVLAPSEGQGWALITEASKQATVDPRLAQLATLFEEKD</sequence>
<dbReference type="Pfam" id="PF02620">
    <property type="entry name" value="YceD"/>
    <property type="match status" value="1"/>
</dbReference>
<organism evidence="1 2">
    <name type="scientific">Shouchella lonarensis</name>
    <dbReference type="NCBI Taxonomy" id="1464122"/>
    <lineage>
        <taxon>Bacteria</taxon>
        <taxon>Bacillati</taxon>
        <taxon>Bacillota</taxon>
        <taxon>Bacilli</taxon>
        <taxon>Bacillales</taxon>
        <taxon>Bacillaceae</taxon>
        <taxon>Shouchella</taxon>
    </lineage>
</organism>
<gene>
    <name evidence="1" type="ORF">SAMN05421737_107158</name>
</gene>
<evidence type="ECO:0008006" key="3">
    <source>
        <dbReference type="Google" id="ProtNLM"/>
    </source>
</evidence>
<accession>A0A1G6KUK8</accession>
<name>A0A1G6KUK8_9BACI</name>
<dbReference type="RefSeq" id="WP_090775964.1">
    <property type="nucleotide sequence ID" value="NZ_FMYM01000007.1"/>
</dbReference>
<reference evidence="2" key="1">
    <citation type="submission" date="2016-09" db="EMBL/GenBank/DDBJ databases">
        <authorList>
            <person name="Varghese N."/>
            <person name="Submissions S."/>
        </authorList>
    </citation>
    <scope>NUCLEOTIDE SEQUENCE [LARGE SCALE GENOMIC DNA]</scope>
    <source>
        <strain evidence="2">25nlg</strain>
    </source>
</reference>
<dbReference type="EMBL" id="FMYM01000007">
    <property type="protein sequence ID" value="SDC34617.1"/>
    <property type="molecule type" value="Genomic_DNA"/>
</dbReference>